<dbReference type="AlphaFoldDB" id="A0AAV9XHH7"/>
<protein>
    <submittedName>
        <fullName evidence="3">Uncharacterized protein</fullName>
    </submittedName>
</protein>
<feature type="compositionally biased region" description="Basic and acidic residues" evidence="1">
    <location>
        <begin position="98"/>
        <end position="107"/>
    </location>
</feature>
<proteinExistence type="predicted"/>
<keyword evidence="2" id="KW-0732">Signal</keyword>
<comment type="caution">
    <text evidence="3">The sequence shown here is derived from an EMBL/GenBank/DDBJ whole genome shotgun (WGS) entry which is preliminary data.</text>
</comment>
<feature type="compositionally biased region" description="Acidic residues" evidence="1">
    <location>
        <begin position="82"/>
        <end position="97"/>
    </location>
</feature>
<keyword evidence="4" id="KW-1185">Reference proteome</keyword>
<evidence type="ECO:0000313" key="4">
    <source>
        <dbReference type="Proteomes" id="UP001365542"/>
    </source>
</evidence>
<feature type="signal peptide" evidence="2">
    <location>
        <begin position="1"/>
        <end position="19"/>
    </location>
</feature>
<evidence type="ECO:0000256" key="1">
    <source>
        <dbReference type="SAM" id="MobiDB-lite"/>
    </source>
</evidence>
<feature type="chain" id="PRO_5043743291" evidence="2">
    <location>
        <begin position="20"/>
        <end position="129"/>
    </location>
</feature>
<feature type="region of interest" description="Disordered" evidence="1">
    <location>
        <begin position="67"/>
        <end position="107"/>
    </location>
</feature>
<name>A0AAV9XHH7_9PEZI</name>
<organism evidence="3 4">
    <name type="scientific">Orbilia ellipsospora</name>
    <dbReference type="NCBI Taxonomy" id="2528407"/>
    <lineage>
        <taxon>Eukaryota</taxon>
        <taxon>Fungi</taxon>
        <taxon>Dikarya</taxon>
        <taxon>Ascomycota</taxon>
        <taxon>Pezizomycotina</taxon>
        <taxon>Orbiliomycetes</taxon>
        <taxon>Orbiliales</taxon>
        <taxon>Orbiliaceae</taxon>
        <taxon>Orbilia</taxon>
    </lineage>
</organism>
<dbReference type="EMBL" id="JAVHJO010000003">
    <property type="protein sequence ID" value="KAK6541550.1"/>
    <property type="molecule type" value="Genomic_DNA"/>
</dbReference>
<reference evidence="3 4" key="1">
    <citation type="submission" date="2019-10" db="EMBL/GenBank/DDBJ databases">
        <authorList>
            <person name="Palmer J.M."/>
        </authorList>
    </citation>
    <scope>NUCLEOTIDE SEQUENCE [LARGE SCALE GENOMIC DNA]</scope>
    <source>
        <strain evidence="3 4">TWF694</strain>
    </source>
</reference>
<gene>
    <name evidence="3" type="ORF">TWF694_007356</name>
</gene>
<evidence type="ECO:0000256" key="2">
    <source>
        <dbReference type="SAM" id="SignalP"/>
    </source>
</evidence>
<sequence>MRPFHVVIMILTAVLSVSAFPVTNTELVASPVEFQIISKRELATFEEATEFVLKSLELTVKYSMQTEGGSRITNRPRGLLKEDEDPEDEDSEDEDSEDKTSGKFSNKTDLDDELFAKAFILVRITKSHF</sequence>
<accession>A0AAV9XHH7</accession>
<evidence type="ECO:0000313" key="3">
    <source>
        <dbReference type="EMBL" id="KAK6541550.1"/>
    </source>
</evidence>
<dbReference type="Proteomes" id="UP001365542">
    <property type="component" value="Unassembled WGS sequence"/>
</dbReference>